<feature type="region of interest" description="Disordered" evidence="1">
    <location>
        <begin position="113"/>
        <end position="139"/>
    </location>
</feature>
<organism evidence="2 3">
    <name type="scientific">Desmophyllum pertusum</name>
    <dbReference type="NCBI Taxonomy" id="174260"/>
    <lineage>
        <taxon>Eukaryota</taxon>
        <taxon>Metazoa</taxon>
        <taxon>Cnidaria</taxon>
        <taxon>Anthozoa</taxon>
        <taxon>Hexacorallia</taxon>
        <taxon>Scleractinia</taxon>
        <taxon>Caryophylliina</taxon>
        <taxon>Caryophylliidae</taxon>
        <taxon>Desmophyllum</taxon>
    </lineage>
</organism>
<sequence>MDFTFQDFRSCKQVCLQAHVHGTAPSLGYSSKVLCHHIYSGPEDRSDHDDKPTPIVFLAKRKIKCCGPLSEAYYTGDINPICWIASRDSAEGLKDPANLVEVLHRAREELVVSKAEKSRRKKRKQNKRNVPANMRKRQQPELLKNDVNTLTVTKLEQQLLKKDDVLTASEKQQLLKIRESRKKRISKEPGNDDYFKIIIQHPGSSGRPAVGRRFKKDALYQEVYDWAGSEESLPLHFVLKRNGMEVVRHSDPIQGHGVLDLCERTEDQIRSLLGCQVSFKGTYMCATDEELHSTVVGEKNFNMRLTLH</sequence>
<reference evidence="2" key="1">
    <citation type="submission" date="2023-01" db="EMBL/GenBank/DDBJ databases">
        <title>Genome assembly of the deep-sea coral Lophelia pertusa.</title>
        <authorList>
            <person name="Herrera S."/>
            <person name="Cordes E."/>
        </authorList>
    </citation>
    <scope>NUCLEOTIDE SEQUENCE</scope>
    <source>
        <strain evidence="2">USNM1676648</strain>
        <tissue evidence="2">Polyp</tissue>
    </source>
</reference>
<comment type="caution">
    <text evidence="2">The sequence shown here is derived from an EMBL/GenBank/DDBJ whole genome shotgun (WGS) entry which is preliminary data.</text>
</comment>
<name>A0A9X0DBY6_9CNID</name>
<dbReference type="AlphaFoldDB" id="A0A9X0DBY6"/>
<evidence type="ECO:0000313" key="2">
    <source>
        <dbReference type="EMBL" id="KAJ7392444.1"/>
    </source>
</evidence>
<protein>
    <submittedName>
        <fullName evidence="2">Uncharacterized protein</fullName>
    </submittedName>
</protein>
<dbReference type="OrthoDB" id="5983225at2759"/>
<gene>
    <name evidence="2" type="ORF">OS493_012108</name>
</gene>
<feature type="compositionally biased region" description="Basic residues" evidence="1">
    <location>
        <begin position="117"/>
        <end position="127"/>
    </location>
</feature>
<evidence type="ECO:0000256" key="1">
    <source>
        <dbReference type="SAM" id="MobiDB-lite"/>
    </source>
</evidence>
<dbReference type="Proteomes" id="UP001163046">
    <property type="component" value="Unassembled WGS sequence"/>
</dbReference>
<evidence type="ECO:0000313" key="3">
    <source>
        <dbReference type="Proteomes" id="UP001163046"/>
    </source>
</evidence>
<proteinExistence type="predicted"/>
<dbReference type="EMBL" id="MU825401">
    <property type="protein sequence ID" value="KAJ7392444.1"/>
    <property type="molecule type" value="Genomic_DNA"/>
</dbReference>
<keyword evidence="3" id="KW-1185">Reference proteome</keyword>
<accession>A0A9X0DBY6</accession>